<gene>
    <name evidence="11" type="ORF">M513_09925</name>
</gene>
<feature type="domain" description="THIF-type NAD/FAD binding fold" evidence="9">
    <location>
        <begin position="380"/>
        <end position="873"/>
    </location>
</feature>
<dbReference type="Gene3D" id="1.10.10.520">
    <property type="entry name" value="Ubiquitin activating enzymes (Uba3). Chain: B, domain 2"/>
    <property type="match status" value="1"/>
</dbReference>
<proteinExistence type="inferred from homology"/>
<dbReference type="GO" id="GO:0005737">
    <property type="term" value="C:cytoplasm"/>
    <property type="evidence" value="ECO:0007669"/>
    <property type="project" value="TreeGrafter"/>
</dbReference>
<feature type="region of interest" description="Disordered" evidence="8">
    <location>
        <begin position="1018"/>
        <end position="1038"/>
    </location>
</feature>
<accession>A0A085LW57</accession>
<dbReference type="InterPro" id="IPR028077">
    <property type="entry name" value="UAE_UbL_dom"/>
</dbReference>
<evidence type="ECO:0000259" key="10">
    <source>
        <dbReference type="Pfam" id="PF14732"/>
    </source>
</evidence>
<keyword evidence="4" id="KW-0547">Nucleotide-binding</keyword>
<dbReference type="UniPathway" id="UPA00886"/>
<evidence type="ECO:0000256" key="7">
    <source>
        <dbReference type="ARBA" id="ARBA00022840"/>
    </source>
</evidence>
<dbReference type="GO" id="GO:0046872">
    <property type="term" value="F:metal ion binding"/>
    <property type="evidence" value="ECO:0007669"/>
    <property type="project" value="UniProtKB-KW"/>
</dbReference>
<dbReference type="PANTHER" id="PTHR10953:SF5">
    <property type="entry name" value="SUMO-ACTIVATING ENZYME SUBUNIT 2"/>
    <property type="match status" value="1"/>
</dbReference>
<evidence type="ECO:0000256" key="5">
    <source>
        <dbReference type="ARBA" id="ARBA00022786"/>
    </source>
</evidence>
<evidence type="ECO:0000313" key="11">
    <source>
        <dbReference type="EMBL" id="KFD49203.1"/>
    </source>
</evidence>
<sequence length="1038" mass="115376">MTLIFLVCKYIVHTARIPWKPWLSQDSEHFGFASLNVIRSHSFHSPKECGSMAANSQCERLPEEVATSKIFVVGAGGIGCEILKDLLVAGFRDISVQFCYGSFLSLTFSSRCCTAHFYLCLQIDLDTIECSNLNRQFLFRTEHVGMSKAKVAATSALRYAPCFPPRKVEIKPFHASIMDPTFDVDFIKQFRLVISALDNADARSHVNRLCLATNTPMIDCGTRGRIGQVTVILKAKTECYDCLPRPAEQHYASCTIRNTPSQPMHCIVWAKFLFNQLFGLADDSEDVSPEEADATTTTAAAADSRLAASLAFHSNFPTGHELSKQMTDSANAADLKMQQWSSKLRQTFRKYATIANYDPKRILERECGSMAANSQCERLPEEVATSKIFVVGAGGIGCEILKDLLVAGFRDISVIDLDTIECSNLNRQFLFRTEHVGMSKAKVAATSALRYAPCFPPRKVEVKPFHASIMDPTFDVDFIKQFRLVISALDNAVSNTILSLLLTKTFADARSHVNRLCLATNTPMIDCGTRGRIGQVTVILKAKTECYDCLPRPAEQHYASCTIRNTPSQPIHCIVWAKFLFNQLFGLADDSEDVSPEEADATTTATAADSRLAPSLAFHSNFPTGHELSKQMTDSANAADLKMQQWSSKLRQTFRKYATIANYDPKRILERVVELYLHGLENCWINRLRPDVIDIASLLDQLETGRKKSSAVARNLVFSIFFFSDQLATRWADWLDREEKPWNLLQCIAVAVDSLKNLKKRLDALGDDACLTWDKVRQHCTPHLLFVTSSNPKDDDVAVDFITAFTNLRSHAFHLPILSRFEISSLAGKIVPAVATANAVIAGLATMKAIELLKGEKIEISAVYLGMSSCGATLNGQLVCPPNEKCLACSPFPRAFLKVNLSTFTIYELEQKVLLKEMKMRSPDVYFVSPSGASQILSSEPGELDGLLGIELGQLSKDNFPAEMKEKTLKQCGIGHGSRITCKDFDLDYSAELLVLNSEDMDSSDYLLERYDKVVENEEEPPAKKGRMEEVVSEPITC</sequence>
<comment type="pathway">
    <text evidence="1">Protein modification; protein sumoylation.</text>
</comment>
<keyword evidence="5" id="KW-0833">Ubl conjugation pathway</keyword>
<dbReference type="SUPFAM" id="SSF69572">
    <property type="entry name" value="Activating enzymes of the ubiquitin-like proteins"/>
    <property type="match status" value="2"/>
</dbReference>
<evidence type="ECO:0000256" key="8">
    <source>
        <dbReference type="SAM" id="MobiDB-lite"/>
    </source>
</evidence>
<evidence type="ECO:0008006" key="13">
    <source>
        <dbReference type="Google" id="ProtNLM"/>
    </source>
</evidence>
<keyword evidence="6" id="KW-0862">Zinc</keyword>
<dbReference type="EMBL" id="KL363276">
    <property type="protein sequence ID" value="KFD49203.1"/>
    <property type="molecule type" value="Genomic_DNA"/>
</dbReference>
<keyword evidence="7" id="KW-0067">ATP-binding</keyword>
<feature type="compositionally biased region" description="Basic and acidic residues" evidence="8">
    <location>
        <begin position="1018"/>
        <end position="1030"/>
    </location>
</feature>
<reference evidence="11 12" key="1">
    <citation type="journal article" date="2014" name="Nat. Genet.">
        <title>Genome and transcriptome of the porcine whipworm Trichuris suis.</title>
        <authorList>
            <person name="Jex A.R."/>
            <person name="Nejsum P."/>
            <person name="Schwarz E.M."/>
            <person name="Hu L."/>
            <person name="Young N.D."/>
            <person name="Hall R.S."/>
            <person name="Korhonen P.K."/>
            <person name="Liao S."/>
            <person name="Thamsborg S."/>
            <person name="Xia J."/>
            <person name="Xu P."/>
            <person name="Wang S."/>
            <person name="Scheerlinck J.P."/>
            <person name="Hofmann A."/>
            <person name="Sternberg P.W."/>
            <person name="Wang J."/>
            <person name="Gasser R.B."/>
        </authorList>
    </citation>
    <scope>NUCLEOTIDE SEQUENCE [LARGE SCALE GENOMIC DNA]</scope>
    <source>
        <strain evidence="11">DCEP-RM93M</strain>
    </source>
</reference>
<keyword evidence="12" id="KW-1185">Reference proteome</keyword>
<feature type="domain" description="Ubiquitin/SUMO-activating enzyme ubiquitin-like" evidence="10">
    <location>
        <begin position="897"/>
        <end position="1000"/>
    </location>
</feature>
<dbReference type="InterPro" id="IPR023318">
    <property type="entry name" value="Ub_act_enz_dom_a_sf"/>
</dbReference>
<dbReference type="GO" id="GO:0016925">
    <property type="term" value="P:protein sumoylation"/>
    <property type="evidence" value="ECO:0007669"/>
    <property type="project" value="UniProtKB-UniPathway"/>
</dbReference>
<dbReference type="Gene3D" id="3.10.290.20">
    <property type="entry name" value="Ubiquitin-like 2 activating enzyme e1b. Chain: B, domain 3"/>
    <property type="match status" value="1"/>
</dbReference>
<dbReference type="InterPro" id="IPR035985">
    <property type="entry name" value="Ubiquitin-activating_enz"/>
</dbReference>
<evidence type="ECO:0000256" key="4">
    <source>
        <dbReference type="ARBA" id="ARBA00022741"/>
    </source>
</evidence>
<dbReference type="InterPro" id="IPR045886">
    <property type="entry name" value="ThiF/MoeB/HesA"/>
</dbReference>
<evidence type="ECO:0000256" key="3">
    <source>
        <dbReference type="ARBA" id="ARBA00022723"/>
    </source>
</evidence>
<dbReference type="GO" id="GO:0031510">
    <property type="term" value="C:SUMO activating enzyme complex"/>
    <property type="evidence" value="ECO:0007669"/>
    <property type="project" value="TreeGrafter"/>
</dbReference>
<evidence type="ECO:0000256" key="2">
    <source>
        <dbReference type="ARBA" id="ARBA00005673"/>
    </source>
</evidence>
<evidence type="ECO:0000256" key="1">
    <source>
        <dbReference type="ARBA" id="ARBA00004718"/>
    </source>
</evidence>
<evidence type="ECO:0000259" key="9">
    <source>
        <dbReference type="Pfam" id="PF00899"/>
    </source>
</evidence>
<dbReference type="Pfam" id="PF00899">
    <property type="entry name" value="ThiF"/>
    <property type="match status" value="2"/>
</dbReference>
<dbReference type="InterPro" id="IPR042449">
    <property type="entry name" value="Ub-E1_IAD_1"/>
</dbReference>
<dbReference type="Pfam" id="PF14732">
    <property type="entry name" value="UAE_UbL"/>
    <property type="match status" value="1"/>
</dbReference>
<dbReference type="InterPro" id="IPR000594">
    <property type="entry name" value="ThiF_NAD_FAD-bd"/>
</dbReference>
<protein>
    <recommendedName>
        <fullName evidence="13">SUMO-activating enzyme subunit</fullName>
    </recommendedName>
</protein>
<organism evidence="11 12">
    <name type="scientific">Trichuris suis</name>
    <name type="common">pig whipworm</name>
    <dbReference type="NCBI Taxonomy" id="68888"/>
    <lineage>
        <taxon>Eukaryota</taxon>
        <taxon>Metazoa</taxon>
        <taxon>Ecdysozoa</taxon>
        <taxon>Nematoda</taxon>
        <taxon>Enoplea</taxon>
        <taxon>Dorylaimia</taxon>
        <taxon>Trichinellida</taxon>
        <taxon>Trichuridae</taxon>
        <taxon>Trichuris</taxon>
    </lineage>
</organism>
<dbReference type="GO" id="GO:0019948">
    <property type="term" value="F:SUMO activating enzyme activity"/>
    <property type="evidence" value="ECO:0007669"/>
    <property type="project" value="TreeGrafter"/>
</dbReference>
<evidence type="ECO:0000313" key="12">
    <source>
        <dbReference type="Proteomes" id="UP000030764"/>
    </source>
</evidence>
<dbReference type="Gene3D" id="3.50.50.80">
    <property type="entry name" value="Ubiquitin-activating enzyme E1, inactive adenylation domain, subdomain 1"/>
    <property type="match status" value="1"/>
</dbReference>
<dbReference type="Gene3D" id="3.40.50.720">
    <property type="entry name" value="NAD(P)-binding Rossmann-like Domain"/>
    <property type="match status" value="1"/>
</dbReference>
<name>A0A085LW57_9BILA</name>
<feature type="domain" description="THIF-type NAD/FAD binding fold" evidence="9">
    <location>
        <begin position="123"/>
        <end position="300"/>
    </location>
</feature>
<dbReference type="GO" id="GO:0005524">
    <property type="term" value="F:ATP binding"/>
    <property type="evidence" value="ECO:0007669"/>
    <property type="project" value="UniProtKB-KW"/>
</dbReference>
<comment type="similarity">
    <text evidence="2">Belongs to the ubiquitin-activating E1 family.</text>
</comment>
<keyword evidence="3" id="KW-0479">Metal-binding</keyword>
<evidence type="ECO:0000256" key="6">
    <source>
        <dbReference type="ARBA" id="ARBA00022833"/>
    </source>
</evidence>
<dbReference type="AlphaFoldDB" id="A0A085LW57"/>
<dbReference type="PANTHER" id="PTHR10953">
    <property type="entry name" value="UBIQUITIN-ACTIVATING ENZYME E1"/>
    <property type="match status" value="1"/>
</dbReference>
<dbReference type="Proteomes" id="UP000030764">
    <property type="component" value="Unassembled WGS sequence"/>
</dbReference>
<dbReference type="FunFam" id="3.50.50.80:FF:000002">
    <property type="entry name" value="SUMO-activating enzyme subunit 2"/>
    <property type="match status" value="2"/>
</dbReference>